<keyword evidence="2" id="KW-1185">Reference proteome</keyword>
<evidence type="ECO:0008006" key="3">
    <source>
        <dbReference type="Google" id="ProtNLM"/>
    </source>
</evidence>
<accession>A0ABR3L5J2</accession>
<dbReference type="Proteomes" id="UP001558613">
    <property type="component" value="Unassembled WGS sequence"/>
</dbReference>
<protein>
    <recommendedName>
        <fullName evidence="3">Secreted protein</fullName>
    </recommendedName>
</protein>
<dbReference type="EMBL" id="JAYMGO010000051">
    <property type="protein sequence ID" value="KAL1246942.1"/>
    <property type="molecule type" value="Genomic_DNA"/>
</dbReference>
<proteinExistence type="predicted"/>
<evidence type="ECO:0000313" key="2">
    <source>
        <dbReference type="Proteomes" id="UP001558613"/>
    </source>
</evidence>
<comment type="caution">
    <text evidence="1">The sequence shown here is derived from an EMBL/GenBank/DDBJ whole genome shotgun (WGS) entry which is preliminary data.</text>
</comment>
<evidence type="ECO:0000313" key="1">
    <source>
        <dbReference type="EMBL" id="KAL1246942.1"/>
    </source>
</evidence>
<gene>
    <name evidence="1" type="ORF">QQF64_034697</name>
</gene>
<sequence length="102" mass="11498">MLLHAYVCRCGLSLCLQEGRGPTMPCRLRQACRGTKISTLCQSLLLHLLLVPPVTPFKAALCEVQRRWAENERGMRESETEGTKLYICMRGTGHPGRSRQLL</sequence>
<reference evidence="1 2" key="1">
    <citation type="submission" date="2023-09" db="EMBL/GenBank/DDBJ databases">
        <authorList>
            <person name="Wang M."/>
        </authorList>
    </citation>
    <scope>NUCLEOTIDE SEQUENCE [LARGE SCALE GENOMIC DNA]</scope>
    <source>
        <strain evidence="1">GT-2023</strain>
        <tissue evidence="1">Liver</tissue>
    </source>
</reference>
<name>A0ABR3L5J2_9TELE</name>
<organism evidence="1 2">
    <name type="scientific">Cirrhinus molitorella</name>
    <name type="common">mud carp</name>
    <dbReference type="NCBI Taxonomy" id="172907"/>
    <lineage>
        <taxon>Eukaryota</taxon>
        <taxon>Metazoa</taxon>
        <taxon>Chordata</taxon>
        <taxon>Craniata</taxon>
        <taxon>Vertebrata</taxon>
        <taxon>Euteleostomi</taxon>
        <taxon>Actinopterygii</taxon>
        <taxon>Neopterygii</taxon>
        <taxon>Teleostei</taxon>
        <taxon>Ostariophysi</taxon>
        <taxon>Cypriniformes</taxon>
        <taxon>Cyprinidae</taxon>
        <taxon>Labeoninae</taxon>
        <taxon>Labeonini</taxon>
        <taxon>Cirrhinus</taxon>
    </lineage>
</organism>